<evidence type="ECO:0000259" key="3">
    <source>
        <dbReference type="PROSITE" id="PS50110"/>
    </source>
</evidence>
<feature type="modified residue" description="4-aspartylphosphate" evidence="2">
    <location>
        <position position="55"/>
    </location>
</feature>
<feature type="domain" description="Response regulatory" evidence="3">
    <location>
        <begin position="6"/>
        <end position="122"/>
    </location>
</feature>
<evidence type="ECO:0000256" key="1">
    <source>
        <dbReference type="ARBA" id="ARBA00022553"/>
    </source>
</evidence>
<gene>
    <name evidence="4" type="ORF">A2932_00980</name>
</gene>
<dbReference type="PANTHER" id="PTHR44591">
    <property type="entry name" value="STRESS RESPONSE REGULATOR PROTEIN 1"/>
    <property type="match status" value="1"/>
</dbReference>
<dbReference type="PANTHER" id="PTHR44591:SF3">
    <property type="entry name" value="RESPONSE REGULATORY DOMAIN-CONTAINING PROTEIN"/>
    <property type="match status" value="1"/>
</dbReference>
<dbReference type="STRING" id="1802163.A2932_00980"/>
<evidence type="ECO:0000256" key="2">
    <source>
        <dbReference type="PROSITE-ProRule" id="PRU00169"/>
    </source>
</evidence>
<dbReference type="SUPFAM" id="SSF52172">
    <property type="entry name" value="CheY-like"/>
    <property type="match status" value="1"/>
</dbReference>
<accession>A0A1G2HF82</accession>
<dbReference type="InterPro" id="IPR001789">
    <property type="entry name" value="Sig_transdc_resp-reg_receiver"/>
</dbReference>
<reference evidence="4 5" key="1">
    <citation type="journal article" date="2016" name="Nat. Commun.">
        <title>Thousands of microbial genomes shed light on interconnected biogeochemical processes in an aquifer system.</title>
        <authorList>
            <person name="Anantharaman K."/>
            <person name="Brown C.T."/>
            <person name="Hug L.A."/>
            <person name="Sharon I."/>
            <person name="Castelle C.J."/>
            <person name="Probst A.J."/>
            <person name="Thomas B.C."/>
            <person name="Singh A."/>
            <person name="Wilkins M.J."/>
            <person name="Karaoz U."/>
            <person name="Brodie E.L."/>
            <person name="Williams K.H."/>
            <person name="Hubbard S.S."/>
            <person name="Banfield J.F."/>
        </authorList>
    </citation>
    <scope>NUCLEOTIDE SEQUENCE [LARGE SCALE GENOMIC DNA]</scope>
</reference>
<keyword evidence="1 2" id="KW-0597">Phosphoprotein</keyword>
<dbReference type="AlphaFoldDB" id="A0A1G2HF82"/>
<dbReference type="SMART" id="SM00448">
    <property type="entry name" value="REC"/>
    <property type="match status" value="1"/>
</dbReference>
<evidence type="ECO:0000313" key="4">
    <source>
        <dbReference type="EMBL" id="OGZ61039.1"/>
    </source>
</evidence>
<name>A0A1G2HF82_9BACT</name>
<dbReference type="PROSITE" id="PS50110">
    <property type="entry name" value="RESPONSE_REGULATORY"/>
    <property type="match status" value="1"/>
</dbReference>
<protein>
    <recommendedName>
        <fullName evidence="3">Response regulatory domain-containing protein</fullName>
    </recommendedName>
</protein>
<comment type="caution">
    <text evidence="4">The sequence shown here is derived from an EMBL/GenBank/DDBJ whole genome shotgun (WGS) entry which is preliminary data.</text>
</comment>
<dbReference type="CDD" id="cd17574">
    <property type="entry name" value="REC_OmpR"/>
    <property type="match status" value="1"/>
</dbReference>
<organism evidence="4 5">
    <name type="scientific">Candidatus Spechtbacteria bacterium RIFCSPLOWO2_01_FULL_46_10</name>
    <dbReference type="NCBI Taxonomy" id="1802163"/>
    <lineage>
        <taxon>Bacteria</taxon>
        <taxon>Candidatus Spechtiibacteriota</taxon>
    </lineage>
</organism>
<sequence length="124" mass="13695">MAKAKTIIIVEDDKFLLGILSDRFEAEGFTVIQAMNGSEAVKKTGEARPDLVLLDLILPELNGFEVMEKLKADARTKNIPVIILSNLGSEEDMERGKKLGAVDYLVKAYFTPDEIVQKVRGAID</sequence>
<dbReference type="Proteomes" id="UP000179153">
    <property type="component" value="Unassembled WGS sequence"/>
</dbReference>
<dbReference type="Pfam" id="PF00072">
    <property type="entry name" value="Response_reg"/>
    <property type="match status" value="1"/>
</dbReference>
<proteinExistence type="predicted"/>
<evidence type="ECO:0000313" key="5">
    <source>
        <dbReference type="Proteomes" id="UP000179153"/>
    </source>
</evidence>
<dbReference type="Gene3D" id="3.40.50.2300">
    <property type="match status" value="1"/>
</dbReference>
<dbReference type="InterPro" id="IPR011006">
    <property type="entry name" value="CheY-like_superfamily"/>
</dbReference>
<dbReference type="EMBL" id="MHOI01000031">
    <property type="protein sequence ID" value="OGZ61039.1"/>
    <property type="molecule type" value="Genomic_DNA"/>
</dbReference>
<dbReference type="GO" id="GO:0000160">
    <property type="term" value="P:phosphorelay signal transduction system"/>
    <property type="evidence" value="ECO:0007669"/>
    <property type="project" value="InterPro"/>
</dbReference>
<dbReference type="InterPro" id="IPR050595">
    <property type="entry name" value="Bact_response_regulator"/>
</dbReference>